<dbReference type="STRING" id="6216.A0A158QDQ5"/>
<evidence type="ECO:0000256" key="2">
    <source>
        <dbReference type="ARBA" id="ARBA00022448"/>
    </source>
</evidence>
<feature type="domain" description="Ionotropic glutamate receptor C-terminal" evidence="16">
    <location>
        <begin position="306"/>
        <end position="494"/>
    </location>
</feature>
<evidence type="ECO:0000256" key="13">
    <source>
        <dbReference type="ARBA" id="ARBA00034100"/>
    </source>
</evidence>
<feature type="transmembrane region" description="Helical" evidence="14">
    <location>
        <begin position="441"/>
        <end position="460"/>
    </location>
</feature>
<protein>
    <submittedName>
        <fullName evidence="20">Glutamate receptor ionotropic, kainate 2</fullName>
    </submittedName>
</protein>
<evidence type="ECO:0000256" key="11">
    <source>
        <dbReference type="ARBA" id="ARBA00023286"/>
    </source>
</evidence>
<evidence type="ECO:0000259" key="16">
    <source>
        <dbReference type="SMART" id="SM00079"/>
    </source>
</evidence>
<keyword evidence="6" id="KW-0406">Ion transport</keyword>
<evidence type="ECO:0000256" key="1">
    <source>
        <dbReference type="ARBA" id="ARBA00004141"/>
    </source>
</evidence>
<dbReference type="GO" id="GO:0015276">
    <property type="term" value="F:ligand-gated monoatomic ion channel activity"/>
    <property type="evidence" value="ECO:0007669"/>
    <property type="project" value="InterPro"/>
</dbReference>
<dbReference type="Pfam" id="PF01094">
    <property type="entry name" value="ANF_receptor"/>
    <property type="match status" value="1"/>
</dbReference>
<dbReference type="SMART" id="SM00079">
    <property type="entry name" value="PBPe"/>
    <property type="match status" value="1"/>
</dbReference>
<dbReference type="GO" id="GO:0045211">
    <property type="term" value="C:postsynaptic membrane"/>
    <property type="evidence" value="ECO:0007669"/>
    <property type="project" value="UniProtKB-SubCell"/>
</dbReference>
<proteinExistence type="predicted"/>
<gene>
    <name evidence="18" type="ORF">HDID_LOCUS3495</name>
</gene>
<evidence type="ECO:0000256" key="7">
    <source>
        <dbReference type="ARBA" id="ARBA00023136"/>
    </source>
</evidence>
<dbReference type="EMBL" id="UYSG01001074">
    <property type="protein sequence ID" value="VDL33980.1"/>
    <property type="molecule type" value="Genomic_DNA"/>
</dbReference>
<dbReference type="Pfam" id="PF10613">
    <property type="entry name" value="Lig_chan-Glu_bd"/>
    <property type="match status" value="1"/>
</dbReference>
<evidence type="ECO:0000313" key="18">
    <source>
        <dbReference type="EMBL" id="VDL33980.1"/>
    </source>
</evidence>
<evidence type="ECO:0000256" key="3">
    <source>
        <dbReference type="ARBA" id="ARBA00022692"/>
    </source>
</evidence>
<dbReference type="Proteomes" id="UP000274504">
    <property type="component" value="Unassembled WGS sequence"/>
</dbReference>
<comment type="subcellular location">
    <subcellularLocation>
        <location evidence="1">Membrane</location>
        <topology evidence="1">Multi-pass membrane protein</topology>
    </subcellularLocation>
    <subcellularLocation>
        <location evidence="13">Postsynaptic cell membrane</location>
    </subcellularLocation>
</comment>
<keyword evidence="11" id="KW-1071">Ligand-gated ion channel</keyword>
<dbReference type="FunFam" id="3.40.190.10:FF:000024">
    <property type="entry name" value="Glutamate receptor, ionotropic, delta 1"/>
    <property type="match status" value="1"/>
</dbReference>
<dbReference type="Gene3D" id="3.40.190.10">
    <property type="entry name" value="Periplasmic binding protein-like II"/>
    <property type="match status" value="1"/>
</dbReference>
<reference evidence="18 19" key="2">
    <citation type="submission" date="2018-11" db="EMBL/GenBank/DDBJ databases">
        <authorList>
            <consortium name="Pathogen Informatics"/>
        </authorList>
    </citation>
    <scope>NUCLEOTIDE SEQUENCE [LARGE SCALE GENOMIC DNA]</scope>
</reference>
<feature type="chain" id="PRO_5043135354" evidence="15">
    <location>
        <begin position="17"/>
        <end position="505"/>
    </location>
</feature>
<evidence type="ECO:0000256" key="15">
    <source>
        <dbReference type="SAM" id="SignalP"/>
    </source>
</evidence>
<dbReference type="Gene3D" id="1.10.287.70">
    <property type="match status" value="1"/>
</dbReference>
<keyword evidence="3 14" id="KW-0812">Transmembrane</keyword>
<dbReference type="FunFam" id="1.10.287.70:FF:000134">
    <property type="entry name" value="Glutamate receptor, ionotropic kainate"/>
    <property type="match status" value="1"/>
</dbReference>
<keyword evidence="4 14" id="KW-1133">Transmembrane helix</keyword>
<evidence type="ECO:0000256" key="4">
    <source>
        <dbReference type="ARBA" id="ARBA00022989"/>
    </source>
</evidence>
<feature type="signal peptide" evidence="15">
    <location>
        <begin position="1"/>
        <end position="16"/>
    </location>
</feature>
<dbReference type="OrthoDB" id="5984008at2759"/>
<keyword evidence="2" id="KW-0813">Transport</keyword>
<dbReference type="AlphaFoldDB" id="A0A158QDQ5"/>
<dbReference type="Pfam" id="PF00060">
    <property type="entry name" value="Lig_chan"/>
    <property type="match status" value="1"/>
</dbReference>
<dbReference type="InterPro" id="IPR001828">
    <property type="entry name" value="ANF_lig-bd_rcpt"/>
</dbReference>
<keyword evidence="5" id="KW-0770">Synapse</keyword>
<accession>A0A158QDQ5</accession>
<evidence type="ECO:0000256" key="10">
    <source>
        <dbReference type="ARBA" id="ARBA00023257"/>
    </source>
</evidence>
<organism evidence="20">
    <name type="scientific">Hymenolepis diminuta</name>
    <name type="common">Rat tapeworm</name>
    <dbReference type="NCBI Taxonomy" id="6216"/>
    <lineage>
        <taxon>Eukaryota</taxon>
        <taxon>Metazoa</taxon>
        <taxon>Spiralia</taxon>
        <taxon>Lophotrochozoa</taxon>
        <taxon>Platyhelminthes</taxon>
        <taxon>Cestoda</taxon>
        <taxon>Eucestoda</taxon>
        <taxon>Cyclophyllidea</taxon>
        <taxon>Hymenolepididae</taxon>
        <taxon>Hymenolepis</taxon>
    </lineage>
</organism>
<dbReference type="InterPro" id="IPR015683">
    <property type="entry name" value="Ionotropic_Glu_rcpt"/>
</dbReference>
<evidence type="ECO:0000259" key="17">
    <source>
        <dbReference type="SMART" id="SM00918"/>
    </source>
</evidence>
<dbReference type="SMART" id="SM00918">
    <property type="entry name" value="Lig_chan-Glu_bd"/>
    <property type="match status" value="1"/>
</dbReference>
<keyword evidence="12" id="KW-0407">Ion channel</keyword>
<dbReference type="InterPro" id="IPR019594">
    <property type="entry name" value="Glu/Gly-bd"/>
</dbReference>
<feature type="domain" description="Ionotropic glutamate receptor L-glutamate and glycine-binding" evidence="17">
    <location>
        <begin position="316"/>
        <end position="385"/>
    </location>
</feature>
<evidence type="ECO:0000256" key="14">
    <source>
        <dbReference type="SAM" id="Phobius"/>
    </source>
</evidence>
<evidence type="ECO:0000256" key="6">
    <source>
        <dbReference type="ARBA" id="ARBA00023065"/>
    </source>
</evidence>
<dbReference type="WBParaSite" id="HDID_0000349701-mRNA-1">
    <property type="protein sequence ID" value="HDID_0000349701-mRNA-1"/>
    <property type="gene ID" value="HDID_0000349701"/>
</dbReference>
<name>A0A158QDQ5_HYMDI</name>
<evidence type="ECO:0000256" key="9">
    <source>
        <dbReference type="ARBA" id="ARBA00023180"/>
    </source>
</evidence>
<reference evidence="20" key="1">
    <citation type="submission" date="2016-04" db="UniProtKB">
        <authorList>
            <consortium name="WormBaseParasite"/>
        </authorList>
    </citation>
    <scope>IDENTIFICATION</scope>
</reference>
<keyword evidence="9" id="KW-0325">Glycoprotein</keyword>
<dbReference type="PANTHER" id="PTHR18966">
    <property type="entry name" value="IONOTROPIC GLUTAMATE RECEPTOR"/>
    <property type="match status" value="1"/>
</dbReference>
<sequence>MITSICVIVLVASSSALQLNVGVILEGAGHGKENAFRKAIFSANERLQKAQSHGSQQMTLNMTLKYIEIGDSFGAAAATCQLLSEGVVAVFGPDSPTTSAQSQWICQTHQVPYFLAQWNPLEILDDVADEYGDNSAIGLLNYTINLHPTHNEVGDALVDFLHKAEEWPQLSFIYSHDDSLVKYEKLLSQFKGRLIVRRLNTVALTHKYIIKYFMTTSTQNRFVVDIPKADIEEFLKLVKGEEFRGYTGYVEFDSNGRRKNTNITILELSQDGTQEYGYWNEKDRLVVTKNFSTTQAEIYKELTGQVLRVATIEEVPFMMYKGPMEEEKSSNKNHWHGFCIDLLDEISNSLGFNYTIHPVADGNYGVGKMINGKEVWDGIIGELQSQKADLAVAMLTINYERERVIDFTTPFMNLGISIIFKKPEEKKPELFSFLRPLSPAVWGYVLIAYIGVSVALFFVARFSPYEWTNPHPCNIDSPLLKNNFNMLNSLWFTIGSLMQQGEHFS</sequence>
<keyword evidence="15" id="KW-0732">Signal</keyword>
<dbReference type="SUPFAM" id="SSF53850">
    <property type="entry name" value="Periplasmic binding protein-like II"/>
    <property type="match status" value="1"/>
</dbReference>
<evidence type="ECO:0000313" key="19">
    <source>
        <dbReference type="Proteomes" id="UP000274504"/>
    </source>
</evidence>
<evidence type="ECO:0000313" key="20">
    <source>
        <dbReference type="WBParaSite" id="HDID_0000349701-mRNA-1"/>
    </source>
</evidence>
<keyword evidence="8" id="KW-0675">Receptor</keyword>
<keyword evidence="10" id="KW-0628">Postsynaptic cell membrane</keyword>
<evidence type="ECO:0000256" key="8">
    <source>
        <dbReference type="ARBA" id="ARBA00023170"/>
    </source>
</evidence>
<dbReference type="Gene3D" id="3.40.50.2300">
    <property type="match status" value="4"/>
</dbReference>
<dbReference type="SUPFAM" id="SSF53822">
    <property type="entry name" value="Periplasmic binding protein-like I"/>
    <property type="match status" value="1"/>
</dbReference>
<dbReference type="InterPro" id="IPR028082">
    <property type="entry name" value="Peripla_BP_I"/>
</dbReference>
<evidence type="ECO:0000256" key="5">
    <source>
        <dbReference type="ARBA" id="ARBA00023018"/>
    </source>
</evidence>
<evidence type="ECO:0000256" key="12">
    <source>
        <dbReference type="ARBA" id="ARBA00023303"/>
    </source>
</evidence>
<keyword evidence="7 14" id="KW-0472">Membrane</keyword>
<dbReference type="InterPro" id="IPR001320">
    <property type="entry name" value="Iontro_rcpt_C"/>
</dbReference>